<proteinExistence type="predicted"/>
<organism evidence="2 3">
    <name type="scientific">Prunus yedoensis var. nudiflora</name>
    <dbReference type="NCBI Taxonomy" id="2094558"/>
    <lineage>
        <taxon>Eukaryota</taxon>
        <taxon>Viridiplantae</taxon>
        <taxon>Streptophyta</taxon>
        <taxon>Embryophyta</taxon>
        <taxon>Tracheophyta</taxon>
        <taxon>Spermatophyta</taxon>
        <taxon>Magnoliopsida</taxon>
        <taxon>eudicotyledons</taxon>
        <taxon>Gunneridae</taxon>
        <taxon>Pentapetalae</taxon>
        <taxon>rosids</taxon>
        <taxon>fabids</taxon>
        <taxon>Rosales</taxon>
        <taxon>Rosaceae</taxon>
        <taxon>Amygdaloideae</taxon>
        <taxon>Amygdaleae</taxon>
        <taxon>Prunus</taxon>
    </lineage>
</organism>
<reference evidence="2 3" key="1">
    <citation type="submission" date="2018-02" db="EMBL/GenBank/DDBJ databases">
        <title>Draft genome of wild Prunus yedoensis var. nudiflora.</title>
        <authorList>
            <person name="Baek S."/>
            <person name="Kim J.-H."/>
            <person name="Choi K."/>
            <person name="Kim G.-B."/>
            <person name="Cho A."/>
            <person name="Jang H."/>
            <person name="Shin C.-H."/>
            <person name="Yu H.-J."/>
            <person name="Mun J.-H."/>
        </authorList>
    </citation>
    <scope>NUCLEOTIDE SEQUENCE [LARGE SCALE GENOMIC DNA]</scope>
    <source>
        <strain evidence="3">cv. Jeju island</strain>
        <tissue evidence="2">Leaf</tissue>
    </source>
</reference>
<keyword evidence="3" id="KW-1185">Reference proteome</keyword>
<dbReference type="AlphaFoldDB" id="A0A314YY16"/>
<comment type="caution">
    <text evidence="2">The sequence shown here is derived from an EMBL/GenBank/DDBJ whole genome shotgun (WGS) entry which is preliminary data.</text>
</comment>
<evidence type="ECO:0000313" key="3">
    <source>
        <dbReference type="Proteomes" id="UP000250321"/>
    </source>
</evidence>
<evidence type="ECO:0000313" key="2">
    <source>
        <dbReference type="EMBL" id="PQQ11400.1"/>
    </source>
</evidence>
<dbReference type="Proteomes" id="UP000250321">
    <property type="component" value="Unassembled WGS sequence"/>
</dbReference>
<accession>A0A314YY16</accession>
<sequence length="88" mass="10233">MDDMIEREVKLVRERCGSDWLVRLGVIGLGAWLENLKQVAVAVGSVLKALQNLSSRRKQREENDESVGTKKRGKKKQKKKREVKERWE</sequence>
<dbReference type="EMBL" id="PJQY01000397">
    <property type="protein sequence ID" value="PQQ11400.1"/>
    <property type="molecule type" value="Genomic_DNA"/>
</dbReference>
<name>A0A314YY16_PRUYE</name>
<feature type="region of interest" description="Disordered" evidence="1">
    <location>
        <begin position="54"/>
        <end position="88"/>
    </location>
</feature>
<evidence type="ECO:0000256" key="1">
    <source>
        <dbReference type="SAM" id="MobiDB-lite"/>
    </source>
</evidence>
<feature type="compositionally biased region" description="Basic residues" evidence="1">
    <location>
        <begin position="69"/>
        <end position="81"/>
    </location>
</feature>
<gene>
    <name evidence="2" type="ORF">Pyn_34554</name>
</gene>
<protein>
    <submittedName>
        <fullName evidence="2">Uncharacterized protein</fullName>
    </submittedName>
</protein>